<dbReference type="KEGG" id="hxa:Halxa_3723"/>
<dbReference type="EMBL" id="CP002839">
    <property type="protein sequence ID" value="AEH38330.1"/>
    <property type="molecule type" value="Genomic_DNA"/>
</dbReference>
<feature type="domain" description="Pyrrolo-quinoline quinone repeat" evidence="2">
    <location>
        <begin position="331"/>
        <end position="478"/>
    </location>
</feature>
<dbReference type="PANTHER" id="PTHR34512">
    <property type="entry name" value="CELL SURFACE PROTEIN"/>
    <property type="match status" value="1"/>
</dbReference>
<dbReference type="PANTHER" id="PTHR34512:SF30">
    <property type="entry name" value="OUTER MEMBRANE PROTEIN ASSEMBLY FACTOR BAMB"/>
    <property type="match status" value="1"/>
</dbReference>
<dbReference type="InterPro" id="IPR002372">
    <property type="entry name" value="PQQ_rpt_dom"/>
</dbReference>
<dbReference type="SUPFAM" id="SSF50998">
    <property type="entry name" value="Quinoprotein alcohol dehydrogenase-like"/>
    <property type="match status" value="2"/>
</dbReference>
<dbReference type="InterPro" id="IPR011047">
    <property type="entry name" value="Quinoprotein_ADH-like_sf"/>
</dbReference>
<dbReference type="OrthoDB" id="145878at2157"/>
<dbReference type="PROSITE" id="PS51257">
    <property type="entry name" value="PROKAR_LIPOPROTEIN"/>
    <property type="match status" value="1"/>
</dbReference>
<keyword evidence="4" id="KW-1185">Reference proteome</keyword>
<organism evidence="3 4">
    <name type="scientific">Halopiger xanaduensis (strain DSM 18323 / JCM 14033 / SH-6)</name>
    <dbReference type="NCBI Taxonomy" id="797210"/>
    <lineage>
        <taxon>Archaea</taxon>
        <taxon>Methanobacteriati</taxon>
        <taxon>Methanobacteriota</taxon>
        <taxon>Stenosarchaea group</taxon>
        <taxon>Halobacteria</taxon>
        <taxon>Halobacteriales</taxon>
        <taxon>Natrialbaceae</taxon>
        <taxon>Halopiger</taxon>
    </lineage>
</organism>
<dbReference type="InterPro" id="IPR018391">
    <property type="entry name" value="PQQ_b-propeller_rpt"/>
</dbReference>
<feature type="compositionally biased region" description="Basic and acidic residues" evidence="1">
    <location>
        <begin position="46"/>
        <end position="70"/>
    </location>
</feature>
<dbReference type="Gene3D" id="2.140.10.10">
    <property type="entry name" value="Quinoprotein alcohol dehydrogenase-like superfamily"/>
    <property type="match status" value="2"/>
</dbReference>
<feature type="region of interest" description="Disordered" evidence="1">
    <location>
        <begin position="32"/>
        <end position="70"/>
    </location>
</feature>
<proteinExistence type="predicted"/>
<evidence type="ECO:0000313" key="4">
    <source>
        <dbReference type="Proteomes" id="UP000006794"/>
    </source>
</evidence>
<dbReference type="Gene3D" id="2.130.10.10">
    <property type="entry name" value="YVTN repeat-like/Quinoprotein amine dehydrogenase"/>
    <property type="match status" value="1"/>
</dbReference>
<accession>F8DBQ9</accession>
<dbReference type="SMART" id="SM00564">
    <property type="entry name" value="PQQ"/>
    <property type="match status" value="4"/>
</dbReference>
<dbReference type="GeneID" id="10798667"/>
<sequence length="479" mass="51451">MVRTPKFRRREAIAAAGTLLAAGCLGAGRRGPGDGDRGYLGADPTPPERDGDWRMYGRDPGRTRHVPDADLPRDGVDVAWERSVSADGWLPPVVANGTVYCQYTNGLFVLDVESGDGKEVRTYGGFGRGAGPMAFASTTLYRDGALLVPYGRAVAGYAAAPDGWPDEVSGRGKRRARWWFDGDRADSRPPGGHSPPSWSATPVVHDGAVITLHPRGIVAAVSPDDGTPRWRYAFADADRDDLRSFDPFEYVVDPASATVVVYGRVGWTPTLVGLDLTTGSLEWLDAANGSPEAESTDHGVPELRLEEYDRLAAADRSVYVTDWTDWSPLRLREVNAASGDDSWSRSLERESHVGLAVDGTTVYHLGTVETDDRGERAAVAAVDREDGTVRWEVVLDDDPGGGVWATNQPSPTVAGDQLLVPAGKGLHALERTSGERLWTFTETVPTAGGSEDERAGITPAVVSNDRIVLGATLRLYGLE</sequence>
<protein>
    <recommendedName>
        <fullName evidence="2">Pyrrolo-quinoline quinone repeat domain-containing protein</fullName>
    </recommendedName>
</protein>
<dbReference type="Proteomes" id="UP000006794">
    <property type="component" value="Chromosome"/>
</dbReference>
<reference evidence="3 4" key="1">
    <citation type="journal article" date="2012" name="Stand. Genomic Sci.">
        <title>Complete genome sequence of Halopiger xanaduensis type strain (SH-6(T)).</title>
        <authorList>
            <person name="Anderson I."/>
            <person name="Tindall B.J."/>
            <person name="Rohde M."/>
            <person name="Lucas S."/>
            <person name="Han J."/>
            <person name="Lapidus A."/>
            <person name="Cheng J.F."/>
            <person name="Goodwin L."/>
            <person name="Pitluck S."/>
            <person name="Peters L."/>
            <person name="Pati A."/>
            <person name="Mikhailova N."/>
            <person name="Pagani I."/>
            <person name="Teshima H."/>
            <person name="Han C."/>
            <person name="Tapia R."/>
            <person name="Land M."/>
            <person name="Woyke T."/>
            <person name="Klenk H.P."/>
            <person name="Kyrpides N."/>
            <person name="Ivanova N."/>
        </authorList>
    </citation>
    <scope>NUCLEOTIDE SEQUENCE [LARGE SCALE GENOMIC DNA]</scope>
    <source>
        <strain evidence="4">DSM 18323 / JCM 14033 / SH-6</strain>
    </source>
</reference>
<dbReference type="Pfam" id="PF13360">
    <property type="entry name" value="PQQ_2"/>
    <property type="match status" value="2"/>
</dbReference>
<feature type="domain" description="Pyrrolo-quinoline quinone repeat" evidence="2">
    <location>
        <begin position="78"/>
        <end position="320"/>
    </location>
</feature>
<gene>
    <name evidence="3" type="ordered locus">Halxa_3723</name>
</gene>
<dbReference type="HOGENOM" id="CLU_569394_0_0_2"/>
<evidence type="ECO:0000256" key="1">
    <source>
        <dbReference type="SAM" id="MobiDB-lite"/>
    </source>
</evidence>
<dbReference type="eggNOG" id="arCOG02556">
    <property type="taxonomic scope" value="Archaea"/>
</dbReference>
<evidence type="ECO:0000313" key="3">
    <source>
        <dbReference type="EMBL" id="AEH38330.1"/>
    </source>
</evidence>
<dbReference type="AlphaFoldDB" id="F8DBQ9"/>
<dbReference type="RefSeq" id="WP_013881217.1">
    <property type="nucleotide sequence ID" value="NC_015666.1"/>
</dbReference>
<name>F8DBQ9_HALXS</name>
<evidence type="ECO:0000259" key="2">
    <source>
        <dbReference type="Pfam" id="PF13360"/>
    </source>
</evidence>
<dbReference type="InterPro" id="IPR015943">
    <property type="entry name" value="WD40/YVTN_repeat-like_dom_sf"/>
</dbReference>
<dbReference type="STRING" id="797210.Halxa_3723"/>